<protein>
    <submittedName>
        <fullName evidence="1">Uncharacterized protein</fullName>
    </submittedName>
</protein>
<sequence>MSEKVRHNEEKLKMFMSIFNMKFIGHNCSTYDLFIRNSLLEDGGLYLQPYVVMLNKYLLSISEHDSELNDDEFKEVLGILYQHQLTDDLCIKRFVQYYDENTRECYIDTWYDMMNHLFYLYTNQLSATMSLNDKIGKLIANAMNEESHEALWKSLERMRDEDIKTHYIEMTLNIYTDVLVNLQVIMQTRATKEHYYVLNNDNYYEIFTGPLDESFMQHLPDIIFKLVGNQPEITDNLVCKLWSMDTPAVDDHLLFCNSTFQFATSVGTFNSLLGMYTANTRFLRYDRYRYAAIWKLHVVRMMYTRQNYDILERLKATEKYAKLMHENVGSLFVHLLFAPAIIQLRNWTHPIDEFRIAKLMNLLMRYEDLSSAYFLVEYFPIDPTFIYLIMYIHQSYDGFSTMETYEEMKTHILKEKKLDANTWQAYFRQELESVTFEEKESYMDTLYYTWG</sequence>
<evidence type="ECO:0000313" key="1">
    <source>
        <dbReference type="EMBL" id="CAL7933168.1"/>
    </source>
</evidence>
<name>A0ABP1N0Y9_XYLVO</name>
<keyword evidence="2" id="KW-1185">Reference proteome</keyword>
<gene>
    <name evidence="1" type="ORF">XYLVIOL_LOCUS337</name>
</gene>
<reference evidence="1 2" key="1">
    <citation type="submission" date="2024-08" db="EMBL/GenBank/DDBJ databases">
        <authorList>
            <person name="Will J Nash"/>
            <person name="Angela Man"/>
            <person name="Seanna McTaggart"/>
            <person name="Kendall Baker"/>
            <person name="Tom Barker"/>
            <person name="Leah Catchpole"/>
            <person name="Alex Durrant"/>
            <person name="Karim Gharbi"/>
            <person name="Naomi Irish"/>
            <person name="Gemy Kaithakottil"/>
            <person name="Debby Ku"/>
            <person name="Aaliyah Providence"/>
            <person name="Felix Shaw"/>
            <person name="David Swarbreck"/>
            <person name="Chris Watkins"/>
            <person name="Ann M. McCartney"/>
            <person name="Giulio Formenti"/>
            <person name="Alice Mouton"/>
            <person name="Noel Vella"/>
            <person name="Bjorn M von Reumont"/>
            <person name="Adriana Vella"/>
            <person name="Wilfried Haerty"/>
        </authorList>
    </citation>
    <scope>NUCLEOTIDE SEQUENCE [LARGE SCALE GENOMIC DNA]</scope>
</reference>
<accession>A0ABP1N0Y9</accession>
<dbReference type="Proteomes" id="UP001642520">
    <property type="component" value="Unassembled WGS sequence"/>
</dbReference>
<dbReference type="EMBL" id="CAXAJV020001281">
    <property type="protein sequence ID" value="CAL7933168.1"/>
    <property type="molecule type" value="Genomic_DNA"/>
</dbReference>
<organism evidence="1 2">
    <name type="scientific">Xylocopa violacea</name>
    <name type="common">Violet carpenter bee</name>
    <name type="synonym">Apis violacea</name>
    <dbReference type="NCBI Taxonomy" id="135666"/>
    <lineage>
        <taxon>Eukaryota</taxon>
        <taxon>Metazoa</taxon>
        <taxon>Ecdysozoa</taxon>
        <taxon>Arthropoda</taxon>
        <taxon>Hexapoda</taxon>
        <taxon>Insecta</taxon>
        <taxon>Pterygota</taxon>
        <taxon>Neoptera</taxon>
        <taxon>Endopterygota</taxon>
        <taxon>Hymenoptera</taxon>
        <taxon>Apocrita</taxon>
        <taxon>Aculeata</taxon>
        <taxon>Apoidea</taxon>
        <taxon>Anthophila</taxon>
        <taxon>Apidae</taxon>
        <taxon>Xylocopa</taxon>
        <taxon>Xylocopa</taxon>
    </lineage>
</organism>
<evidence type="ECO:0000313" key="2">
    <source>
        <dbReference type="Proteomes" id="UP001642520"/>
    </source>
</evidence>
<proteinExistence type="predicted"/>
<comment type="caution">
    <text evidence="1">The sequence shown here is derived from an EMBL/GenBank/DDBJ whole genome shotgun (WGS) entry which is preliminary data.</text>
</comment>